<sequence>MVKDNKHGVQASVKPEEEDLELHNFKLLPYYEQLDCLLENGTYLGTRYFEAYKINTYHLPAFFAEVWYDNKSNEVAGIRAFTSRE</sequence>
<accession>A0A512AUK8</accession>
<keyword evidence="2" id="KW-1185">Reference proteome</keyword>
<dbReference type="Proteomes" id="UP000321532">
    <property type="component" value="Unassembled WGS sequence"/>
</dbReference>
<name>A0A512AUK8_9BACT</name>
<protein>
    <submittedName>
        <fullName evidence="1">Uncharacterized protein</fullName>
    </submittedName>
</protein>
<gene>
    <name evidence="1" type="ORF">AAE02nite_10620</name>
</gene>
<evidence type="ECO:0000313" key="2">
    <source>
        <dbReference type="Proteomes" id="UP000321532"/>
    </source>
</evidence>
<comment type="caution">
    <text evidence="1">The sequence shown here is derived from an EMBL/GenBank/DDBJ whole genome shotgun (WGS) entry which is preliminary data.</text>
</comment>
<dbReference type="RefSeq" id="WP_146895679.1">
    <property type="nucleotide sequence ID" value="NZ_BJYS01000005.1"/>
</dbReference>
<organism evidence="1 2">
    <name type="scientific">Adhaeribacter aerolatus</name>
    <dbReference type="NCBI Taxonomy" id="670289"/>
    <lineage>
        <taxon>Bacteria</taxon>
        <taxon>Pseudomonadati</taxon>
        <taxon>Bacteroidota</taxon>
        <taxon>Cytophagia</taxon>
        <taxon>Cytophagales</taxon>
        <taxon>Hymenobacteraceae</taxon>
        <taxon>Adhaeribacter</taxon>
    </lineage>
</organism>
<dbReference type="OrthoDB" id="677710at2"/>
<proteinExistence type="predicted"/>
<dbReference type="AlphaFoldDB" id="A0A512AUK8"/>
<dbReference type="EMBL" id="BJYS01000005">
    <property type="protein sequence ID" value="GEO03398.1"/>
    <property type="molecule type" value="Genomic_DNA"/>
</dbReference>
<reference evidence="1 2" key="1">
    <citation type="submission" date="2019-07" db="EMBL/GenBank/DDBJ databases">
        <title>Whole genome shotgun sequence of Adhaeribacter aerolatus NBRC 106133.</title>
        <authorList>
            <person name="Hosoyama A."/>
            <person name="Uohara A."/>
            <person name="Ohji S."/>
            <person name="Ichikawa N."/>
        </authorList>
    </citation>
    <scope>NUCLEOTIDE SEQUENCE [LARGE SCALE GENOMIC DNA]</scope>
    <source>
        <strain evidence="1 2">NBRC 106133</strain>
    </source>
</reference>
<evidence type="ECO:0000313" key="1">
    <source>
        <dbReference type="EMBL" id="GEO03398.1"/>
    </source>
</evidence>